<organism evidence="2 3">
    <name type="scientific">Peptostreptococcus equinus</name>
    <dbReference type="NCBI Taxonomy" id="3003601"/>
    <lineage>
        <taxon>Bacteria</taxon>
        <taxon>Bacillati</taxon>
        <taxon>Bacillota</taxon>
        <taxon>Clostridia</taxon>
        <taxon>Peptostreptococcales</taxon>
        <taxon>Peptostreptococcaceae</taxon>
        <taxon>Peptostreptococcus</taxon>
    </lineage>
</organism>
<feature type="transmembrane region" description="Helical" evidence="1">
    <location>
        <begin position="36"/>
        <end position="54"/>
    </location>
</feature>
<proteinExistence type="predicted"/>
<gene>
    <name evidence="2" type="ORF">O0R46_04305</name>
</gene>
<dbReference type="RefSeq" id="WP_269312354.1">
    <property type="nucleotide sequence ID" value="NZ_CP114052.1"/>
</dbReference>
<evidence type="ECO:0000256" key="1">
    <source>
        <dbReference type="SAM" id="Phobius"/>
    </source>
</evidence>
<feature type="transmembrane region" description="Helical" evidence="1">
    <location>
        <begin position="6"/>
        <end position="24"/>
    </location>
</feature>
<sequence>MSILGLIILLIFSGLAIYSLLAKGGRGVKNYIIRNFIGTYIFIISLLAIMKSSYGIAESLYLGIFSILAVISCIVIAKRDVKSKYSKMRVIYIVGIIVATISIYMSYIN</sequence>
<keyword evidence="1" id="KW-1133">Transmembrane helix</keyword>
<keyword evidence="1" id="KW-0812">Transmembrane</keyword>
<dbReference type="EMBL" id="CP114052">
    <property type="protein sequence ID" value="WAW15677.1"/>
    <property type="molecule type" value="Genomic_DNA"/>
</dbReference>
<protein>
    <recommendedName>
        <fullName evidence="4">DUF1516 family protein</fullName>
    </recommendedName>
</protein>
<keyword evidence="1" id="KW-0472">Membrane</keyword>
<reference evidence="2" key="1">
    <citation type="submission" date="2022-12" db="EMBL/GenBank/DDBJ databases">
        <title>Peptostreptococcus.</title>
        <authorList>
            <person name="Lee S.H."/>
        </authorList>
    </citation>
    <scope>NUCLEOTIDE SEQUENCE</scope>
    <source>
        <strain evidence="2">CBA3647</strain>
    </source>
</reference>
<evidence type="ECO:0000313" key="2">
    <source>
        <dbReference type="EMBL" id="WAW15677.1"/>
    </source>
</evidence>
<evidence type="ECO:0008006" key="4">
    <source>
        <dbReference type="Google" id="ProtNLM"/>
    </source>
</evidence>
<feature type="transmembrane region" description="Helical" evidence="1">
    <location>
        <begin position="89"/>
        <end position="108"/>
    </location>
</feature>
<accession>A0ABY7JUV1</accession>
<name>A0ABY7JUV1_9FIRM</name>
<keyword evidence="3" id="KW-1185">Reference proteome</keyword>
<evidence type="ECO:0000313" key="3">
    <source>
        <dbReference type="Proteomes" id="UP001164187"/>
    </source>
</evidence>
<feature type="transmembrane region" description="Helical" evidence="1">
    <location>
        <begin position="60"/>
        <end position="77"/>
    </location>
</feature>
<dbReference type="Proteomes" id="UP001164187">
    <property type="component" value="Chromosome"/>
</dbReference>